<proteinExistence type="predicted"/>
<name>A0A2W2EDI0_9ACTN</name>
<evidence type="ECO:0000313" key="1">
    <source>
        <dbReference type="EMBL" id="PZG20573.1"/>
    </source>
</evidence>
<comment type="caution">
    <text evidence="1">The sequence shown here is derived from an EMBL/GenBank/DDBJ whole genome shotgun (WGS) entry which is preliminary data.</text>
</comment>
<organism evidence="1 2">
    <name type="scientific">Nonomuraea aridisoli</name>
    <dbReference type="NCBI Taxonomy" id="2070368"/>
    <lineage>
        <taxon>Bacteria</taxon>
        <taxon>Bacillati</taxon>
        <taxon>Actinomycetota</taxon>
        <taxon>Actinomycetes</taxon>
        <taxon>Streptosporangiales</taxon>
        <taxon>Streptosporangiaceae</taxon>
        <taxon>Nonomuraea</taxon>
    </lineage>
</organism>
<protein>
    <submittedName>
        <fullName evidence="1">Uncharacterized protein</fullName>
    </submittedName>
</protein>
<dbReference type="EMBL" id="POUD01000024">
    <property type="protein sequence ID" value="PZG20573.1"/>
    <property type="molecule type" value="Genomic_DNA"/>
</dbReference>
<accession>A0A2W2EDI0</accession>
<dbReference type="RefSeq" id="WP_111177904.1">
    <property type="nucleotide sequence ID" value="NZ_POUD01000024.1"/>
</dbReference>
<sequence>MSTRPHHIAAAALAQLTTHDLPPVWVWQTRDDQEGNARITGQLLGPGSVDAVFAGLRQAAAALTGPTWTFHRYKHGKHRIRIGIRGTFMGVDVDVWYAITTAQFRESGERILDGDPVATEVGARG</sequence>
<gene>
    <name evidence="1" type="ORF">C1J01_08705</name>
</gene>
<reference evidence="1 2" key="1">
    <citation type="submission" date="2018-01" db="EMBL/GenBank/DDBJ databases">
        <title>Draft genome sequence of Nonomuraea sp. KC333.</title>
        <authorList>
            <person name="Sahin N."/>
            <person name="Saygin H."/>
            <person name="Ay H."/>
        </authorList>
    </citation>
    <scope>NUCLEOTIDE SEQUENCE [LARGE SCALE GENOMIC DNA]</scope>
    <source>
        <strain evidence="1 2">KC333</strain>
    </source>
</reference>
<keyword evidence="2" id="KW-1185">Reference proteome</keyword>
<dbReference type="AlphaFoldDB" id="A0A2W2EDI0"/>
<dbReference type="Proteomes" id="UP000249304">
    <property type="component" value="Unassembled WGS sequence"/>
</dbReference>
<evidence type="ECO:0000313" key="2">
    <source>
        <dbReference type="Proteomes" id="UP000249304"/>
    </source>
</evidence>